<evidence type="ECO:0000313" key="4">
    <source>
        <dbReference type="Proteomes" id="UP000000485"/>
    </source>
</evidence>
<dbReference type="KEGG" id="cga:Celgi_2199"/>
<dbReference type="eggNOG" id="COG0011">
    <property type="taxonomic scope" value="Bacteria"/>
</dbReference>
<dbReference type="InterPro" id="IPR002767">
    <property type="entry name" value="Thiamine_BP"/>
</dbReference>
<dbReference type="EMBL" id="CP002665">
    <property type="protein sequence ID" value="AEI12699.1"/>
    <property type="molecule type" value="Genomic_DNA"/>
</dbReference>
<organism evidence="3 4">
    <name type="scientific">Cellulomonas gilvus (strain ATCC 13127 / NRRL B-14078)</name>
    <name type="common">Cellvibrio gilvus</name>
    <dbReference type="NCBI Taxonomy" id="593907"/>
    <lineage>
        <taxon>Bacteria</taxon>
        <taxon>Bacillati</taxon>
        <taxon>Actinomycetota</taxon>
        <taxon>Actinomycetes</taxon>
        <taxon>Micrococcales</taxon>
        <taxon>Cellulomonadaceae</taxon>
        <taxon>Cellulomonas</taxon>
    </lineage>
</organism>
<dbReference type="HOGENOM" id="CLU_137479_2_0_11"/>
<dbReference type="PANTHER" id="PTHR33777:SF1">
    <property type="entry name" value="UPF0045 PROTEIN ECM15"/>
    <property type="match status" value="1"/>
</dbReference>
<dbReference type="Pfam" id="PF01910">
    <property type="entry name" value="Thiamine_BP"/>
    <property type="match status" value="1"/>
</dbReference>
<evidence type="ECO:0000313" key="3">
    <source>
        <dbReference type="EMBL" id="AEI12699.1"/>
    </source>
</evidence>
<dbReference type="RefSeq" id="WP_013884217.1">
    <property type="nucleotide sequence ID" value="NC_015671.1"/>
</dbReference>
<dbReference type="SUPFAM" id="SSF89957">
    <property type="entry name" value="MTH1187/YkoF-like"/>
    <property type="match status" value="1"/>
</dbReference>
<dbReference type="AlphaFoldDB" id="F8A0L4"/>
<sequence length="107" mass="10905" precursor="true">MLAEIQVSPRPSGTDDDRYAHVDAAIAVIESSGLVHEVGAMGTTVQGSPDEIWPLLRAVHEATLAAGADGVTSVIKVGQARGDAGPSILDLVGKFRRGSGECAPAAD</sequence>
<dbReference type="STRING" id="593907.Celgi_2199"/>
<name>F8A0L4_CELGA</name>
<feature type="domain" description="Thiamine-binding protein" evidence="2">
    <location>
        <begin position="5"/>
        <end position="83"/>
    </location>
</feature>
<dbReference type="PANTHER" id="PTHR33777">
    <property type="entry name" value="UPF0045 PROTEIN ECM15"/>
    <property type="match status" value="1"/>
</dbReference>
<proteinExistence type="inferred from homology"/>
<dbReference type="Proteomes" id="UP000000485">
    <property type="component" value="Chromosome"/>
</dbReference>
<accession>F8A0L4</accession>
<protein>
    <recommendedName>
        <fullName evidence="2">Thiamine-binding protein domain-containing protein</fullName>
    </recommendedName>
</protein>
<keyword evidence="4" id="KW-1185">Reference proteome</keyword>
<dbReference type="GO" id="GO:0005829">
    <property type="term" value="C:cytosol"/>
    <property type="evidence" value="ECO:0007669"/>
    <property type="project" value="TreeGrafter"/>
</dbReference>
<comment type="similarity">
    <text evidence="1">Belongs to the UPF0045 family.</text>
</comment>
<evidence type="ECO:0000256" key="1">
    <source>
        <dbReference type="ARBA" id="ARBA00010272"/>
    </source>
</evidence>
<dbReference type="Gene3D" id="3.30.70.930">
    <property type="match status" value="1"/>
</dbReference>
<gene>
    <name evidence="3" type="ordered locus">Celgi_2199</name>
</gene>
<reference evidence="4" key="1">
    <citation type="submission" date="2011-04" db="EMBL/GenBank/DDBJ databases">
        <title>Complete sequence of Cellvibrio gilvus ATCC 13127.</title>
        <authorList>
            <person name="Lucas S."/>
            <person name="Han J."/>
            <person name="Lapidus A."/>
            <person name="Cheng J.-F."/>
            <person name="Goodwin L."/>
            <person name="Pitluck S."/>
            <person name="Peters L."/>
            <person name="Munk A."/>
            <person name="Detter J.C."/>
            <person name="Han C."/>
            <person name="Tapia R."/>
            <person name="Land M."/>
            <person name="Hauser L."/>
            <person name="Kyrpides N."/>
            <person name="Ivanova N."/>
            <person name="Ovchinnikova G."/>
            <person name="Pagani I."/>
            <person name="Mead D."/>
            <person name="Brumm P."/>
            <person name="Woyke T."/>
        </authorList>
    </citation>
    <scope>NUCLEOTIDE SEQUENCE [LARGE SCALE GENOMIC DNA]</scope>
    <source>
        <strain evidence="4">ATCC 13127 / NRRL B-14078</strain>
    </source>
</reference>
<dbReference type="InterPro" id="IPR051614">
    <property type="entry name" value="UPF0045_domain"/>
</dbReference>
<evidence type="ECO:0000259" key="2">
    <source>
        <dbReference type="Pfam" id="PF01910"/>
    </source>
</evidence>
<dbReference type="InterPro" id="IPR029756">
    <property type="entry name" value="MTH1187/YkoF-like"/>
</dbReference>